<dbReference type="EMBL" id="JAPNOA010000020">
    <property type="protein sequence ID" value="MCY0965048.1"/>
    <property type="molecule type" value="Genomic_DNA"/>
</dbReference>
<evidence type="ECO:0000313" key="12">
    <source>
        <dbReference type="Proteomes" id="UP001150830"/>
    </source>
</evidence>
<keyword evidence="12" id="KW-1185">Reference proteome</keyword>
<dbReference type="GO" id="GO:0015144">
    <property type="term" value="F:carbohydrate transmembrane transporter activity"/>
    <property type="evidence" value="ECO:0007669"/>
    <property type="project" value="TreeGrafter"/>
</dbReference>
<reference evidence="11" key="1">
    <citation type="submission" date="2022-11" db="EMBL/GenBank/DDBJ databases">
        <title>Parathalassolutuus dongxingensis gen. nov., sp. nov., a novel member of family Oceanospirillaceae isolated from a coastal shrimp pond in Guangxi, China.</title>
        <authorList>
            <person name="Chen H."/>
        </authorList>
    </citation>
    <scope>NUCLEOTIDE SEQUENCE</scope>
    <source>
        <strain evidence="11">G-43</strain>
    </source>
</reference>
<evidence type="ECO:0000256" key="1">
    <source>
        <dbReference type="ARBA" id="ARBA00004571"/>
    </source>
</evidence>
<dbReference type="GO" id="GO:0015288">
    <property type="term" value="F:porin activity"/>
    <property type="evidence" value="ECO:0007669"/>
    <property type="project" value="UniProtKB-KW"/>
</dbReference>
<comment type="caution">
    <text evidence="11">The sequence shown here is derived from an EMBL/GenBank/DDBJ whole genome shotgun (WGS) entry which is preliminary data.</text>
</comment>
<dbReference type="GO" id="GO:0009279">
    <property type="term" value="C:cell outer membrane"/>
    <property type="evidence" value="ECO:0007669"/>
    <property type="project" value="UniProtKB-SubCell"/>
</dbReference>
<sequence>MINRTGLYLAIVASLVPATSMAADSDVETRLQQLEASMQSLQKAAPSSSNPAVTATASSFEFHGYARAGTLTGSDQTTLSGVGPYMTPVGKLEGPIGRLGLETNTYTEVQFAKNFKGSDGSWARYNTMIAQGADTNNDWSGDGTNLNVRQAFAEMGNLPSFKGTAFENAVFWAGKRFDRKNFDIHFFDSDIIFMSGTGAGFYDAQLGKNWNSSLNLYGRDLNGSKSYILNSNNYFGSWQVMVNLIRAKANDAADTGLATSGVHGLLAYHGDNFYGIADGFSKTGVLVGKGLGTLLKRPGAAADLLEDATGTRFFTYGVTALSDNWNISPALFVETSSDRFNSGDSYSWASLNVRLINEINQNFEIQYESTLQHMDLDSNISSNEQSQGNGKVFKFTVAPTLKLDTDAGFFARPELRLVATYMKWGKDLNTYTYDGSTESGFNSLGITGSDQAGTSKIFVGAQMETWF</sequence>
<evidence type="ECO:0000256" key="4">
    <source>
        <dbReference type="ARBA" id="ARBA00022452"/>
    </source>
</evidence>
<evidence type="ECO:0000256" key="10">
    <source>
        <dbReference type="SAM" id="SignalP"/>
    </source>
</evidence>
<keyword evidence="10" id="KW-0732">Signal</keyword>
<dbReference type="InterPro" id="IPR003192">
    <property type="entry name" value="Porin_LamB"/>
</dbReference>
<keyword evidence="3" id="KW-0813">Transport</keyword>
<evidence type="ECO:0000313" key="11">
    <source>
        <dbReference type="EMBL" id="MCY0965048.1"/>
    </source>
</evidence>
<organism evidence="11 12">
    <name type="scientific">Parathalassolituus penaei</name>
    <dbReference type="NCBI Taxonomy" id="2997323"/>
    <lineage>
        <taxon>Bacteria</taxon>
        <taxon>Pseudomonadati</taxon>
        <taxon>Pseudomonadota</taxon>
        <taxon>Gammaproteobacteria</taxon>
        <taxon>Oceanospirillales</taxon>
        <taxon>Oceanospirillaceae</taxon>
        <taxon>Parathalassolituus</taxon>
    </lineage>
</organism>
<evidence type="ECO:0000256" key="5">
    <source>
        <dbReference type="ARBA" id="ARBA00022692"/>
    </source>
</evidence>
<evidence type="ECO:0000256" key="8">
    <source>
        <dbReference type="ARBA" id="ARBA00023136"/>
    </source>
</evidence>
<keyword evidence="4" id="KW-1134">Transmembrane beta strand</keyword>
<dbReference type="Gene3D" id="2.40.170.10">
    <property type="entry name" value="Porin, LamB type"/>
    <property type="match status" value="1"/>
</dbReference>
<dbReference type="SUPFAM" id="SSF56935">
    <property type="entry name" value="Porins"/>
    <property type="match status" value="1"/>
</dbReference>
<dbReference type="PANTHER" id="PTHR38762:SF1">
    <property type="entry name" value="CRYPTIC OUTER MEMBRANE PORIN BGLH-RELATED"/>
    <property type="match status" value="1"/>
</dbReference>
<feature type="signal peptide" evidence="10">
    <location>
        <begin position="1"/>
        <end position="22"/>
    </location>
</feature>
<comment type="similarity">
    <text evidence="2">Belongs to the porin LamB (TC 1.B.3) family.</text>
</comment>
<dbReference type="PANTHER" id="PTHR38762">
    <property type="entry name" value="CRYPTIC OUTER MEMBRANE PORIN BGLH-RELATED"/>
    <property type="match status" value="1"/>
</dbReference>
<comment type="subcellular location">
    <subcellularLocation>
        <location evidence="1">Cell outer membrane</location>
        <topology evidence="1">Multi-pass membrane protein</topology>
    </subcellularLocation>
</comment>
<dbReference type="InterPro" id="IPR036998">
    <property type="entry name" value="Porin_LamB_sf"/>
</dbReference>
<keyword evidence="7" id="KW-0626">Porin</keyword>
<evidence type="ECO:0000256" key="3">
    <source>
        <dbReference type="ARBA" id="ARBA00022448"/>
    </source>
</evidence>
<evidence type="ECO:0000256" key="7">
    <source>
        <dbReference type="ARBA" id="ARBA00023114"/>
    </source>
</evidence>
<accession>A0A9X3ITC5</accession>
<protein>
    <submittedName>
        <fullName evidence="11">Carbohydrate porin</fullName>
    </submittedName>
</protein>
<keyword evidence="6" id="KW-0406">Ion transport</keyword>
<dbReference type="InterPro" id="IPR050286">
    <property type="entry name" value="G_neg_Bact_CarbUptk_Porin"/>
</dbReference>
<dbReference type="Proteomes" id="UP001150830">
    <property type="component" value="Unassembled WGS sequence"/>
</dbReference>
<dbReference type="GO" id="GO:0015774">
    <property type="term" value="P:polysaccharide transport"/>
    <property type="evidence" value="ECO:0007669"/>
    <property type="project" value="TreeGrafter"/>
</dbReference>
<evidence type="ECO:0000256" key="9">
    <source>
        <dbReference type="ARBA" id="ARBA00023237"/>
    </source>
</evidence>
<dbReference type="AlphaFoldDB" id="A0A9X3ITC5"/>
<feature type="chain" id="PRO_5040841260" evidence="10">
    <location>
        <begin position="23"/>
        <end position="467"/>
    </location>
</feature>
<evidence type="ECO:0000256" key="6">
    <source>
        <dbReference type="ARBA" id="ARBA00023065"/>
    </source>
</evidence>
<dbReference type="GO" id="GO:0046930">
    <property type="term" value="C:pore complex"/>
    <property type="evidence" value="ECO:0007669"/>
    <property type="project" value="UniProtKB-KW"/>
</dbReference>
<keyword evidence="9" id="KW-0998">Cell outer membrane</keyword>
<gene>
    <name evidence="11" type="ORF">OUO13_07600</name>
</gene>
<evidence type="ECO:0000256" key="2">
    <source>
        <dbReference type="ARBA" id="ARBA00007055"/>
    </source>
</evidence>
<dbReference type="Pfam" id="PF02264">
    <property type="entry name" value="LamB"/>
    <property type="match status" value="1"/>
</dbReference>
<name>A0A9X3ITC5_9GAMM</name>
<proteinExistence type="inferred from homology"/>
<keyword evidence="5" id="KW-0812">Transmembrane</keyword>
<dbReference type="GO" id="GO:0006811">
    <property type="term" value="P:monoatomic ion transport"/>
    <property type="evidence" value="ECO:0007669"/>
    <property type="project" value="UniProtKB-KW"/>
</dbReference>
<dbReference type="RefSeq" id="WP_283173264.1">
    <property type="nucleotide sequence ID" value="NZ_JAPNOA010000020.1"/>
</dbReference>
<keyword evidence="8" id="KW-0472">Membrane</keyword>